<protein>
    <submittedName>
        <fullName evidence="2">Uncharacterized protein</fullName>
    </submittedName>
</protein>
<organism evidence="2 3">
    <name type="scientific">Vespula pensylvanica</name>
    <name type="common">Western yellow jacket</name>
    <name type="synonym">Wasp</name>
    <dbReference type="NCBI Taxonomy" id="30213"/>
    <lineage>
        <taxon>Eukaryota</taxon>
        <taxon>Metazoa</taxon>
        <taxon>Ecdysozoa</taxon>
        <taxon>Arthropoda</taxon>
        <taxon>Hexapoda</taxon>
        <taxon>Insecta</taxon>
        <taxon>Pterygota</taxon>
        <taxon>Neoptera</taxon>
        <taxon>Endopterygota</taxon>
        <taxon>Hymenoptera</taxon>
        <taxon>Apocrita</taxon>
        <taxon>Aculeata</taxon>
        <taxon>Vespoidea</taxon>
        <taxon>Vespidae</taxon>
        <taxon>Vespinae</taxon>
        <taxon>Vespula</taxon>
    </lineage>
</organism>
<dbReference type="Proteomes" id="UP000600918">
    <property type="component" value="Unassembled WGS sequence"/>
</dbReference>
<name>A0A834NWL3_VESPE</name>
<accession>A0A834NWL3</accession>
<keyword evidence="3" id="KW-1185">Reference proteome</keyword>
<comment type="caution">
    <text evidence="2">The sequence shown here is derived from an EMBL/GenBank/DDBJ whole genome shotgun (WGS) entry which is preliminary data.</text>
</comment>
<dbReference type="AlphaFoldDB" id="A0A834NWL3"/>
<reference evidence="2" key="1">
    <citation type="journal article" date="2020" name="G3 (Bethesda)">
        <title>High-Quality Assemblies for Three Invasive Social Wasps from the &lt;i&gt;Vespula&lt;/i&gt; Genus.</title>
        <authorList>
            <person name="Harrop T.W.R."/>
            <person name="Guhlin J."/>
            <person name="McLaughlin G.M."/>
            <person name="Permina E."/>
            <person name="Stockwell P."/>
            <person name="Gilligan J."/>
            <person name="Le Lec M.F."/>
            <person name="Gruber M.A.M."/>
            <person name="Quinn O."/>
            <person name="Lovegrove M."/>
            <person name="Duncan E.J."/>
            <person name="Remnant E.J."/>
            <person name="Van Eeckhoven J."/>
            <person name="Graham B."/>
            <person name="Knapp R.A."/>
            <person name="Langford K.W."/>
            <person name="Kronenberg Z."/>
            <person name="Press M.O."/>
            <person name="Eacker S.M."/>
            <person name="Wilson-Rankin E.E."/>
            <person name="Purcell J."/>
            <person name="Lester P.J."/>
            <person name="Dearden P.K."/>
        </authorList>
    </citation>
    <scope>NUCLEOTIDE SEQUENCE</scope>
    <source>
        <strain evidence="2">Volc-1</strain>
    </source>
</reference>
<feature type="region of interest" description="Disordered" evidence="1">
    <location>
        <begin position="1"/>
        <end position="33"/>
    </location>
</feature>
<sequence>MHRPANNPSIGVVGDDDHVGSGRRSRGPRNTSYDFTSSLYHPVSLVPEVLDFVTVRFLRERGLDSARCRSLATSSYLPIICRILLGLVETRNVPLEKPFSHFFVRTPVNFSSYPCR</sequence>
<evidence type="ECO:0000313" key="2">
    <source>
        <dbReference type="EMBL" id="KAF7419880.1"/>
    </source>
</evidence>
<proteinExistence type="predicted"/>
<evidence type="ECO:0000256" key="1">
    <source>
        <dbReference type="SAM" id="MobiDB-lite"/>
    </source>
</evidence>
<evidence type="ECO:0000313" key="3">
    <source>
        <dbReference type="Proteomes" id="UP000600918"/>
    </source>
</evidence>
<gene>
    <name evidence="2" type="ORF">H0235_010177</name>
</gene>
<dbReference type="EMBL" id="JACSDY010000009">
    <property type="protein sequence ID" value="KAF7419880.1"/>
    <property type="molecule type" value="Genomic_DNA"/>
</dbReference>